<keyword evidence="3" id="KW-1185">Reference proteome</keyword>
<dbReference type="Proteomes" id="UP001163846">
    <property type="component" value="Unassembled WGS sequence"/>
</dbReference>
<evidence type="ECO:0000313" key="3">
    <source>
        <dbReference type="Proteomes" id="UP001163846"/>
    </source>
</evidence>
<sequence>MIFGSATSTVTQMASDVTKVDALKQIFASQYGPRDTLYSVFLDGTREEITGMLILFGIAFCFLLGLGLIVFSTVKMCYCAAARTCSWVYRCNPWTRIYELERREKAMQLQEAMVARQMQSLALDVEIGVCKRLSEILKRSVASAEDREFELEKEKECLLEETFRDERDAPDQTLVRHRLPTMEPEH</sequence>
<proteinExistence type="predicted"/>
<feature type="transmembrane region" description="Helical" evidence="1">
    <location>
        <begin position="49"/>
        <end position="71"/>
    </location>
</feature>
<keyword evidence="1" id="KW-0812">Transmembrane</keyword>
<reference evidence="2" key="1">
    <citation type="submission" date="2022-08" db="EMBL/GenBank/DDBJ databases">
        <authorList>
            <consortium name="DOE Joint Genome Institute"/>
            <person name="Min B."/>
            <person name="Riley R."/>
            <person name="Sierra-Patev S."/>
            <person name="Naranjo-Ortiz M."/>
            <person name="Looney B."/>
            <person name="Konkel Z."/>
            <person name="Slot J.C."/>
            <person name="Sakamoto Y."/>
            <person name="Steenwyk J.L."/>
            <person name="Rokas A."/>
            <person name="Carro J."/>
            <person name="Camarero S."/>
            <person name="Ferreira P."/>
            <person name="Molpeceres G."/>
            <person name="Ruiz-Duenas F.J."/>
            <person name="Serrano A."/>
            <person name="Henrissat B."/>
            <person name="Drula E."/>
            <person name="Hughes K.W."/>
            <person name="Mata J.L."/>
            <person name="Ishikawa N.K."/>
            <person name="Vargas-Isla R."/>
            <person name="Ushijima S."/>
            <person name="Smith C.A."/>
            <person name="Ahrendt S."/>
            <person name="Andreopoulos W."/>
            <person name="He G."/>
            <person name="Labutti K."/>
            <person name="Lipzen A."/>
            <person name="Ng V."/>
            <person name="Sandor L."/>
            <person name="Barry K."/>
            <person name="Martinez A.T."/>
            <person name="Xiao Y."/>
            <person name="Gibbons J.G."/>
            <person name="Terashima K."/>
            <person name="Hibbett D.S."/>
            <person name="Grigoriev I.V."/>
        </authorList>
    </citation>
    <scope>NUCLEOTIDE SEQUENCE</scope>
    <source>
        <strain evidence="2">TFB9207</strain>
    </source>
</reference>
<evidence type="ECO:0000256" key="1">
    <source>
        <dbReference type="SAM" id="Phobius"/>
    </source>
</evidence>
<accession>A0AA38U277</accession>
<keyword evidence="1" id="KW-1133">Transmembrane helix</keyword>
<dbReference type="EMBL" id="MU808034">
    <property type="protein sequence ID" value="KAJ3830926.1"/>
    <property type="molecule type" value="Genomic_DNA"/>
</dbReference>
<keyword evidence="1" id="KW-0472">Membrane</keyword>
<gene>
    <name evidence="2" type="ORF">F5878DRAFT_668156</name>
</gene>
<protein>
    <submittedName>
        <fullName evidence="2">Uncharacterized protein</fullName>
    </submittedName>
</protein>
<name>A0AA38U277_9AGAR</name>
<dbReference type="AlphaFoldDB" id="A0AA38U277"/>
<organism evidence="2 3">
    <name type="scientific">Lentinula raphanica</name>
    <dbReference type="NCBI Taxonomy" id="153919"/>
    <lineage>
        <taxon>Eukaryota</taxon>
        <taxon>Fungi</taxon>
        <taxon>Dikarya</taxon>
        <taxon>Basidiomycota</taxon>
        <taxon>Agaricomycotina</taxon>
        <taxon>Agaricomycetes</taxon>
        <taxon>Agaricomycetidae</taxon>
        <taxon>Agaricales</taxon>
        <taxon>Marasmiineae</taxon>
        <taxon>Omphalotaceae</taxon>
        <taxon>Lentinula</taxon>
    </lineage>
</organism>
<comment type="caution">
    <text evidence="2">The sequence shown here is derived from an EMBL/GenBank/DDBJ whole genome shotgun (WGS) entry which is preliminary data.</text>
</comment>
<evidence type="ECO:0000313" key="2">
    <source>
        <dbReference type="EMBL" id="KAJ3830926.1"/>
    </source>
</evidence>